<proteinExistence type="predicted"/>
<dbReference type="Proteomes" id="UP000594262">
    <property type="component" value="Unplaced"/>
</dbReference>
<name>A0A7M5WZ30_9CNID</name>
<reference evidence="1" key="1">
    <citation type="submission" date="2021-01" db="UniProtKB">
        <authorList>
            <consortium name="EnsemblMetazoa"/>
        </authorList>
    </citation>
    <scope>IDENTIFICATION</scope>
</reference>
<accession>A0A7M5WZ30</accession>
<evidence type="ECO:0000313" key="1">
    <source>
        <dbReference type="EnsemblMetazoa" id="CLYHEMP014738.1"/>
    </source>
</evidence>
<organism evidence="1 2">
    <name type="scientific">Clytia hemisphaerica</name>
    <dbReference type="NCBI Taxonomy" id="252671"/>
    <lineage>
        <taxon>Eukaryota</taxon>
        <taxon>Metazoa</taxon>
        <taxon>Cnidaria</taxon>
        <taxon>Hydrozoa</taxon>
        <taxon>Hydroidolina</taxon>
        <taxon>Leptothecata</taxon>
        <taxon>Obeliida</taxon>
        <taxon>Clytiidae</taxon>
        <taxon>Clytia</taxon>
    </lineage>
</organism>
<protein>
    <submittedName>
        <fullName evidence="1">Uncharacterized protein</fullName>
    </submittedName>
</protein>
<dbReference type="AlphaFoldDB" id="A0A7M5WZ30"/>
<sequence length="108" mass="12381">PKFVKSLNPHLKIQFILFSKKIYCEEQHLKDELKKSFGVLGGIWLAGVNTARFKKQQPDQLKAVKSFLENHILEFQNTSKFLQLMLCTAANTSPVERGYTILQLICAK</sequence>
<dbReference type="EnsemblMetazoa" id="CLYHEMT014738.1">
    <property type="protein sequence ID" value="CLYHEMP014738.1"/>
    <property type="gene ID" value="CLYHEMG014738"/>
</dbReference>
<evidence type="ECO:0000313" key="2">
    <source>
        <dbReference type="Proteomes" id="UP000594262"/>
    </source>
</evidence>
<keyword evidence="2" id="KW-1185">Reference proteome</keyword>